<reference evidence="2 3" key="1">
    <citation type="submission" date="2017-07" db="EMBL/GenBank/DDBJ databases">
        <title>Isolation and whole genome analysis of endospore-forming bacteria from heroin.</title>
        <authorList>
            <person name="Kalinowski J."/>
            <person name="Ahrens B."/>
            <person name="Al-Dilaimi A."/>
            <person name="Winkler A."/>
            <person name="Wibberg D."/>
            <person name="Schleenbecker U."/>
            <person name="Ruckert C."/>
            <person name="Wolfel R."/>
            <person name="Grass G."/>
        </authorList>
    </citation>
    <scope>NUCLEOTIDE SEQUENCE [LARGE SCALE GENOMIC DNA]</scope>
    <source>
        <strain evidence="2 3">7523-2</strain>
    </source>
</reference>
<dbReference type="RefSeq" id="WP_094423840.1">
    <property type="nucleotide sequence ID" value="NZ_CP019985.1"/>
</dbReference>
<accession>A0A268RXE6</accession>
<dbReference type="PANTHER" id="PTHR43252:SF6">
    <property type="entry name" value="NEGATIVE TRANSCRIPTION REGULATOR PADR"/>
    <property type="match status" value="1"/>
</dbReference>
<dbReference type="InterPro" id="IPR005149">
    <property type="entry name" value="Tscrpt_reg_PadR_N"/>
</dbReference>
<dbReference type="SUPFAM" id="SSF46785">
    <property type="entry name" value="Winged helix' DNA-binding domain"/>
    <property type="match status" value="1"/>
</dbReference>
<evidence type="ECO:0000313" key="2">
    <source>
        <dbReference type="EMBL" id="PAF24934.1"/>
    </source>
</evidence>
<comment type="caution">
    <text evidence="2">The sequence shown here is derived from an EMBL/GenBank/DDBJ whole genome shotgun (WGS) entry which is preliminary data.</text>
</comment>
<name>A0A268RXE6_SHOCL</name>
<dbReference type="Proteomes" id="UP000216133">
    <property type="component" value="Unassembled WGS sequence"/>
</dbReference>
<sequence>MSVKYGILTLLFQQHRHGYELKLELDSLLGIKGKINPGQIYTTLDRLIRDQLVSSPGADEQERKLFTLEPAGEKELQKWLLEPVTYDSTKDDFFFKWSCARKIEFAQEKDMLEQQKALVIKEVMELTKLKTTFLLEGDENKYLLITGMLLHLEADLNWINQVANRSFS</sequence>
<evidence type="ECO:0000259" key="1">
    <source>
        <dbReference type="Pfam" id="PF03551"/>
    </source>
</evidence>
<proteinExistence type="predicted"/>
<dbReference type="PANTHER" id="PTHR43252">
    <property type="entry name" value="TRANSCRIPTIONAL REGULATOR YQJI"/>
    <property type="match status" value="1"/>
</dbReference>
<protein>
    <submittedName>
        <fullName evidence="2">PadR family transcriptional regulator</fullName>
    </submittedName>
</protein>
<dbReference type="Gene3D" id="1.10.10.10">
    <property type="entry name" value="Winged helix-like DNA-binding domain superfamily/Winged helix DNA-binding domain"/>
    <property type="match status" value="1"/>
</dbReference>
<dbReference type="AlphaFoldDB" id="A0A268RXE6"/>
<gene>
    <name evidence="2" type="ORF">CHH61_16355</name>
</gene>
<dbReference type="InterPro" id="IPR036388">
    <property type="entry name" value="WH-like_DNA-bd_sf"/>
</dbReference>
<dbReference type="EMBL" id="NPBS01000087">
    <property type="protein sequence ID" value="PAF24934.1"/>
    <property type="molecule type" value="Genomic_DNA"/>
</dbReference>
<dbReference type="GeneID" id="86924770"/>
<dbReference type="InterPro" id="IPR036390">
    <property type="entry name" value="WH_DNA-bd_sf"/>
</dbReference>
<dbReference type="Pfam" id="PF03551">
    <property type="entry name" value="PadR"/>
    <property type="match status" value="1"/>
</dbReference>
<organism evidence="2 3">
    <name type="scientific">Shouchella clausii</name>
    <name type="common">Alkalihalobacillus clausii</name>
    <dbReference type="NCBI Taxonomy" id="79880"/>
    <lineage>
        <taxon>Bacteria</taxon>
        <taxon>Bacillati</taxon>
        <taxon>Bacillota</taxon>
        <taxon>Bacilli</taxon>
        <taxon>Bacillales</taxon>
        <taxon>Bacillaceae</taxon>
        <taxon>Shouchella</taxon>
    </lineage>
</organism>
<feature type="domain" description="Transcription regulator PadR N-terminal" evidence="1">
    <location>
        <begin position="7"/>
        <end position="78"/>
    </location>
</feature>
<evidence type="ECO:0000313" key="3">
    <source>
        <dbReference type="Proteomes" id="UP000216133"/>
    </source>
</evidence>